<dbReference type="EMBL" id="JAKMXF010000310">
    <property type="protein sequence ID" value="KAI6650685.1"/>
    <property type="molecule type" value="Genomic_DNA"/>
</dbReference>
<evidence type="ECO:0000256" key="1">
    <source>
        <dbReference type="ARBA" id="ARBA00004123"/>
    </source>
</evidence>
<sequence length="465" mass="52625">MSLKNNGIISEGDTALAYSADQKRYHTFQVKICTSVRLWKHTVNTEGAIGHYYGSRFVIRGCSLELFDPNKLEVRLEQQLPSEDNDNRNLLDVASNQKYSTEDIQELKENELAGEQLITEIISGSNTFNEKSQFSKQKYLTRKRAKHLPVIFIYRPSLRHLSLMHYHLRPEKIGFLRIDTLSLLLSLANVRYGSRLLVVDNFGGLVIGAVLERMGGGGRLVELFTTEIIHPRPVLSSFSHLSSLHWECLSAFPLRRLARLREYPQTPQLSNSEQKTNNTAQQPISSLQQSADSLEESSIIEIDVNITQNKSETPLFEEQHDHTPPKEDRYCTARELLIEGEFEGIILASKHDPVPILEACLPFISSSSPLLVYCVFPELISNCNEYFHSSNNIILKNLTTSWLRAYQPAESKLHPEMMSSSCRTGYVLSGVRVKTYTVTPTQSIVTPEADAGEERSPDSKRAKLL</sequence>
<dbReference type="GO" id="GO:0030488">
    <property type="term" value="P:tRNA methylation"/>
    <property type="evidence" value="ECO:0007669"/>
    <property type="project" value="InterPro"/>
</dbReference>
<accession>A0AAV7JP69</accession>
<dbReference type="GO" id="GO:0005634">
    <property type="term" value="C:nucleus"/>
    <property type="evidence" value="ECO:0007669"/>
    <property type="project" value="UniProtKB-SubCell"/>
</dbReference>
<evidence type="ECO:0000256" key="7">
    <source>
        <dbReference type="SAM" id="MobiDB-lite"/>
    </source>
</evidence>
<evidence type="ECO:0000256" key="6">
    <source>
        <dbReference type="ARBA" id="ARBA00032319"/>
    </source>
</evidence>
<dbReference type="Proteomes" id="UP001165289">
    <property type="component" value="Unassembled WGS sequence"/>
</dbReference>
<keyword evidence="5" id="KW-0539">Nucleus</keyword>
<dbReference type="InterPro" id="IPR017423">
    <property type="entry name" value="TRM6"/>
</dbReference>
<keyword evidence="9" id="KW-1185">Reference proteome</keyword>
<dbReference type="AlphaFoldDB" id="A0AAV7JP69"/>
<dbReference type="GO" id="GO:0031515">
    <property type="term" value="C:tRNA (m1A) methyltransferase complex"/>
    <property type="evidence" value="ECO:0007669"/>
    <property type="project" value="InterPro"/>
</dbReference>
<keyword evidence="4" id="KW-0819">tRNA processing</keyword>
<feature type="region of interest" description="Disordered" evidence="7">
    <location>
        <begin position="444"/>
        <end position="465"/>
    </location>
</feature>
<name>A0AAV7JP69_9METZ</name>
<comment type="caution">
    <text evidence="8">The sequence shown here is derived from an EMBL/GenBank/DDBJ whole genome shotgun (WGS) entry which is preliminary data.</text>
</comment>
<dbReference type="PANTHER" id="PTHR12945:SF0">
    <property type="entry name" value="TRNA (ADENINE(58)-N(1))-METHYLTRANSFERASE NON-CATALYTIC SUBUNIT TRM6"/>
    <property type="match status" value="1"/>
</dbReference>
<comment type="subcellular location">
    <subcellularLocation>
        <location evidence="1">Nucleus</location>
    </subcellularLocation>
</comment>
<dbReference type="PANTHER" id="PTHR12945">
    <property type="entry name" value="TRANSLATION INITIATION FACTOR EIF3-RELATED"/>
    <property type="match status" value="1"/>
</dbReference>
<organism evidence="8 9">
    <name type="scientific">Oopsacas minuta</name>
    <dbReference type="NCBI Taxonomy" id="111878"/>
    <lineage>
        <taxon>Eukaryota</taxon>
        <taxon>Metazoa</taxon>
        <taxon>Porifera</taxon>
        <taxon>Hexactinellida</taxon>
        <taxon>Hexasterophora</taxon>
        <taxon>Lyssacinosida</taxon>
        <taxon>Leucopsacidae</taxon>
        <taxon>Oopsacas</taxon>
    </lineage>
</organism>
<feature type="compositionally biased region" description="Basic and acidic residues" evidence="7">
    <location>
        <begin position="452"/>
        <end position="465"/>
    </location>
</feature>
<proteinExistence type="inferred from homology"/>
<evidence type="ECO:0000256" key="5">
    <source>
        <dbReference type="ARBA" id="ARBA00023242"/>
    </source>
</evidence>
<evidence type="ECO:0000313" key="9">
    <source>
        <dbReference type="Proteomes" id="UP001165289"/>
    </source>
</evidence>
<evidence type="ECO:0000256" key="3">
    <source>
        <dbReference type="ARBA" id="ARBA00021704"/>
    </source>
</evidence>
<evidence type="ECO:0000256" key="4">
    <source>
        <dbReference type="ARBA" id="ARBA00022694"/>
    </source>
</evidence>
<evidence type="ECO:0000256" key="2">
    <source>
        <dbReference type="ARBA" id="ARBA00008320"/>
    </source>
</evidence>
<protein>
    <recommendedName>
        <fullName evidence="3">tRNA (adenine(58)-N(1))-methyltransferase non-catalytic subunit TRM6</fullName>
    </recommendedName>
    <alternativeName>
        <fullName evidence="6">tRNA(m1A58)-methyltransferase subunit TRM6</fullName>
    </alternativeName>
</protein>
<feature type="region of interest" description="Disordered" evidence="7">
    <location>
        <begin position="265"/>
        <end position="287"/>
    </location>
</feature>
<evidence type="ECO:0000313" key="8">
    <source>
        <dbReference type="EMBL" id="KAI6650685.1"/>
    </source>
</evidence>
<dbReference type="Pfam" id="PF04189">
    <property type="entry name" value="Gcd10p"/>
    <property type="match status" value="1"/>
</dbReference>
<gene>
    <name evidence="8" type="ORF">LOD99_7736</name>
</gene>
<reference evidence="8 9" key="1">
    <citation type="journal article" date="2023" name="BMC Biol.">
        <title>The compact genome of the sponge Oopsacas minuta (Hexactinellida) is lacking key metazoan core genes.</title>
        <authorList>
            <person name="Santini S."/>
            <person name="Schenkelaars Q."/>
            <person name="Jourda C."/>
            <person name="Duchesne M."/>
            <person name="Belahbib H."/>
            <person name="Rocher C."/>
            <person name="Selva M."/>
            <person name="Riesgo A."/>
            <person name="Vervoort M."/>
            <person name="Leys S.P."/>
            <person name="Kodjabachian L."/>
            <person name="Le Bivic A."/>
            <person name="Borchiellini C."/>
            <person name="Claverie J.M."/>
            <person name="Renard E."/>
        </authorList>
    </citation>
    <scope>NUCLEOTIDE SEQUENCE [LARGE SCALE GENOMIC DNA]</scope>
    <source>
        <strain evidence="8">SPO-2</strain>
    </source>
</reference>
<comment type="similarity">
    <text evidence="2">Belongs to the TRM6/GCD10 family.</text>
</comment>